<organism evidence="1 2">
    <name type="scientific">Vibrio alfacsensis</name>
    <dbReference type="NCBI Taxonomy" id="1074311"/>
    <lineage>
        <taxon>Bacteria</taxon>
        <taxon>Pseudomonadati</taxon>
        <taxon>Pseudomonadota</taxon>
        <taxon>Gammaproteobacteria</taxon>
        <taxon>Vibrionales</taxon>
        <taxon>Vibrionaceae</taxon>
        <taxon>Vibrio</taxon>
    </lineage>
</organism>
<protein>
    <submittedName>
        <fullName evidence="1">Uncharacterized protein</fullName>
    </submittedName>
</protein>
<keyword evidence="2" id="KW-1185">Reference proteome</keyword>
<sequence>MTLEITVKYEIILNPRLDVEQVIEVDLSSLDGVTVTDDDGEWQLSKVMSVGATVAPVAPDNTENKAFTFSAAIDGVYDVSYVVSDHHNAHSIGVIRFNVGHGGVSPVKSWEKITATQGEVSRTYLPTPIHSEVQAMGNTSYQYEKIGTQTYQVATLSKFDATKYCNTQGGRLPTEEELTFLWQQRDAESVREKFKKIPKQVKYWSNTSLISMLDGTVEPIDEQVGYVSCIQNDQFIITALPDLSSEDAVINDEVIAGKTIPINITLSGGDVDVGNISISGHVDHGELDCPTPTNGSGQTSCDFNSTKAGSRQVRLVASQYDEGVQPEAYLNIAVTGDPEPTKLQYNEVIVKMNANQTKYDEEFANTEDTTTSLKVTVQDEHGNGVKI</sequence>
<name>A0ABM6YRS0_9VIBR</name>
<dbReference type="Proteomes" id="UP000262832">
    <property type="component" value="Chromosome I"/>
</dbReference>
<dbReference type="RefSeq" id="WP_128810323.1">
    <property type="nucleotide sequence ID" value="NZ_CP032093.1"/>
</dbReference>
<reference evidence="1 2" key="1">
    <citation type="submission" date="2018-08" db="EMBL/GenBank/DDBJ databases">
        <title>Genomic taxonomy of the Vibrionaceae family.</title>
        <authorList>
            <person name="Gomez-Gil B."/>
            <person name="Tanaka M."/>
            <person name="Sawabe T."/>
            <person name="Enciso-Ibarra K."/>
        </authorList>
    </citation>
    <scope>NUCLEOTIDE SEQUENCE [LARGE SCALE GENOMIC DNA]</scope>
    <source>
        <strain evidence="1 2">CAIM 1831</strain>
    </source>
</reference>
<gene>
    <name evidence="1" type="ORF">D1115_03670</name>
</gene>
<accession>A0ABM6YRS0</accession>
<evidence type="ECO:0000313" key="2">
    <source>
        <dbReference type="Proteomes" id="UP000262832"/>
    </source>
</evidence>
<proteinExistence type="predicted"/>
<dbReference type="EMBL" id="CP032093">
    <property type="protein sequence ID" value="AXY00464.1"/>
    <property type="molecule type" value="Genomic_DNA"/>
</dbReference>
<evidence type="ECO:0000313" key="1">
    <source>
        <dbReference type="EMBL" id="AXY00464.1"/>
    </source>
</evidence>